<keyword evidence="7" id="KW-1185">Reference proteome</keyword>
<keyword evidence="2 5" id="KW-0812">Transmembrane</keyword>
<dbReference type="InterPro" id="IPR001694">
    <property type="entry name" value="NADH_UbQ_OxRdtase_su1/FPO"/>
</dbReference>
<feature type="transmembrane region" description="Helical" evidence="5">
    <location>
        <begin position="6"/>
        <end position="30"/>
    </location>
</feature>
<name>A0A239B0X7_9BACT</name>
<evidence type="ECO:0000256" key="5">
    <source>
        <dbReference type="SAM" id="Phobius"/>
    </source>
</evidence>
<feature type="transmembrane region" description="Helical" evidence="5">
    <location>
        <begin position="92"/>
        <end position="113"/>
    </location>
</feature>
<dbReference type="Pfam" id="PF00146">
    <property type="entry name" value="NADHdh"/>
    <property type="match status" value="1"/>
</dbReference>
<dbReference type="Proteomes" id="UP000198324">
    <property type="component" value="Unassembled WGS sequence"/>
</dbReference>
<evidence type="ECO:0000313" key="7">
    <source>
        <dbReference type="Proteomes" id="UP000198324"/>
    </source>
</evidence>
<evidence type="ECO:0000256" key="4">
    <source>
        <dbReference type="ARBA" id="ARBA00023136"/>
    </source>
</evidence>
<comment type="subcellular location">
    <subcellularLocation>
        <location evidence="1">Membrane</location>
        <topology evidence="1">Multi-pass membrane protein</topology>
    </subcellularLocation>
</comment>
<keyword evidence="3 5" id="KW-1133">Transmembrane helix</keyword>
<feature type="transmembrane region" description="Helical" evidence="5">
    <location>
        <begin position="125"/>
        <end position="146"/>
    </location>
</feature>
<evidence type="ECO:0000256" key="1">
    <source>
        <dbReference type="ARBA" id="ARBA00004141"/>
    </source>
</evidence>
<dbReference type="PANTHER" id="PTHR43359">
    <property type="entry name" value="FORMATE HYDROGENLYASE SUBUNIT 4"/>
    <property type="match status" value="1"/>
</dbReference>
<feature type="transmembrane region" description="Helical" evidence="5">
    <location>
        <begin position="266"/>
        <end position="284"/>
    </location>
</feature>
<protein>
    <submittedName>
        <fullName evidence="6">Ech hydrogenase subunit B</fullName>
    </submittedName>
</protein>
<evidence type="ECO:0000313" key="6">
    <source>
        <dbReference type="EMBL" id="SNS01429.1"/>
    </source>
</evidence>
<evidence type="ECO:0000256" key="3">
    <source>
        <dbReference type="ARBA" id="ARBA00022989"/>
    </source>
</evidence>
<proteinExistence type="predicted"/>
<dbReference type="InterPro" id="IPR052561">
    <property type="entry name" value="ComplexI_Subunit1"/>
</dbReference>
<dbReference type="AlphaFoldDB" id="A0A239B0X7"/>
<dbReference type="GO" id="GO:0005886">
    <property type="term" value="C:plasma membrane"/>
    <property type="evidence" value="ECO:0007669"/>
    <property type="project" value="TreeGrafter"/>
</dbReference>
<dbReference type="RefSeq" id="WP_089274550.1">
    <property type="nucleotide sequence ID" value="NZ_FZOC01000004.1"/>
</dbReference>
<reference evidence="6 7" key="1">
    <citation type="submission" date="2017-06" db="EMBL/GenBank/DDBJ databases">
        <authorList>
            <person name="Kim H.J."/>
            <person name="Triplett B.A."/>
        </authorList>
    </citation>
    <scope>NUCLEOTIDE SEQUENCE [LARGE SCALE GENOMIC DNA]</scope>
    <source>
        <strain evidence="6 7">DSM 13116</strain>
    </source>
</reference>
<organism evidence="6 7">
    <name type="scientific">Humidesulfovibrio mexicanus</name>
    <dbReference type="NCBI Taxonomy" id="147047"/>
    <lineage>
        <taxon>Bacteria</taxon>
        <taxon>Pseudomonadati</taxon>
        <taxon>Thermodesulfobacteriota</taxon>
        <taxon>Desulfovibrionia</taxon>
        <taxon>Desulfovibrionales</taxon>
        <taxon>Desulfovibrionaceae</taxon>
        <taxon>Humidesulfovibrio</taxon>
    </lineage>
</organism>
<feature type="transmembrane region" description="Helical" evidence="5">
    <location>
        <begin position="158"/>
        <end position="176"/>
    </location>
</feature>
<accession>A0A239B0X7</accession>
<dbReference type="OrthoDB" id="9778499at2"/>
<gene>
    <name evidence="6" type="ORF">SAMN04488503_2351</name>
</gene>
<dbReference type="EMBL" id="FZOC01000004">
    <property type="protein sequence ID" value="SNS01429.1"/>
    <property type="molecule type" value="Genomic_DNA"/>
</dbReference>
<keyword evidence="4 5" id="KW-0472">Membrane</keyword>
<dbReference type="PANTHER" id="PTHR43359:SF1">
    <property type="entry name" value="FORMATE HYDROGENLYASE SUBUNIT 4-RELATED"/>
    <property type="match status" value="1"/>
</dbReference>
<feature type="transmembrane region" description="Helical" evidence="5">
    <location>
        <begin position="237"/>
        <end position="254"/>
    </location>
</feature>
<sequence length="285" mass="31032">MNLTTFYLAAAALVLAPVLGGLVAGVDRVVTARLQSRMGPPLLQPFYDVGKLWSKVIPPASHWQGMFVRWALVASLASDILLAAGADVLMAFFVQAASASFVCLGAFCGNSPYSKLGAQRELFQLLAYEPVFLVAILCMAHVAGAFDAYSFMNASAQPLLFKMPLIVPALLFVVLVKLRKSPFDISASHHMHQEVVRGVYTDYAGRDFALLEIAHWADVVVVLWICSFLWATSAVTMVATAAVFLLAALVIDNISARLTWRHMLKVAAPLCLILATANLLWLYME</sequence>
<evidence type="ECO:0000256" key="2">
    <source>
        <dbReference type="ARBA" id="ARBA00022692"/>
    </source>
</evidence>